<keyword evidence="2" id="KW-1185">Reference proteome</keyword>
<organism evidence="1 2">
    <name type="scientific">Kitasatospora aburaviensis</name>
    <dbReference type="NCBI Taxonomy" id="67265"/>
    <lineage>
        <taxon>Bacteria</taxon>
        <taxon>Bacillati</taxon>
        <taxon>Actinomycetota</taxon>
        <taxon>Actinomycetes</taxon>
        <taxon>Kitasatosporales</taxon>
        <taxon>Streptomycetaceae</taxon>
        <taxon>Kitasatospora</taxon>
    </lineage>
</organism>
<protein>
    <recommendedName>
        <fullName evidence="3">SDR family NAD(P)-dependent oxidoreductase</fullName>
    </recommendedName>
</protein>
<dbReference type="InterPro" id="IPR036291">
    <property type="entry name" value="NAD(P)-bd_dom_sf"/>
</dbReference>
<dbReference type="RefSeq" id="WP_313761601.1">
    <property type="nucleotide sequence ID" value="NZ_JBHSOD010000069.1"/>
</dbReference>
<evidence type="ECO:0000313" key="2">
    <source>
        <dbReference type="Proteomes" id="UP001596067"/>
    </source>
</evidence>
<comment type="caution">
    <text evidence="1">The sequence shown here is derived from an EMBL/GenBank/DDBJ whole genome shotgun (WGS) entry which is preliminary data.</text>
</comment>
<evidence type="ECO:0000313" key="1">
    <source>
        <dbReference type="EMBL" id="MFC5889951.1"/>
    </source>
</evidence>
<sequence length="58" mass="5618">MTIPARSQPRTVVITGATTGAGRACVRACATGGDRLVLVARGAAALLGATAGAPARGR</sequence>
<dbReference type="Gene3D" id="3.40.50.720">
    <property type="entry name" value="NAD(P)-binding Rossmann-like Domain"/>
    <property type="match status" value="1"/>
</dbReference>
<name>A0ABW1F6F5_9ACTN</name>
<reference evidence="2" key="1">
    <citation type="journal article" date="2019" name="Int. J. Syst. Evol. Microbiol.">
        <title>The Global Catalogue of Microorganisms (GCM) 10K type strain sequencing project: providing services to taxonomists for standard genome sequencing and annotation.</title>
        <authorList>
            <consortium name="The Broad Institute Genomics Platform"/>
            <consortium name="The Broad Institute Genome Sequencing Center for Infectious Disease"/>
            <person name="Wu L."/>
            <person name="Ma J."/>
        </authorList>
    </citation>
    <scope>NUCLEOTIDE SEQUENCE [LARGE SCALE GENOMIC DNA]</scope>
    <source>
        <strain evidence="2">CGMCC 4.1469</strain>
    </source>
</reference>
<evidence type="ECO:0008006" key="3">
    <source>
        <dbReference type="Google" id="ProtNLM"/>
    </source>
</evidence>
<proteinExistence type="predicted"/>
<accession>A0ABW1F6F5</accession>
<gene>
    <name evidence="1" type="ORF">ACFP0N_33815</name>
</gene>
<dbReference type="Proteomes" id="UP001596067">
    <property type="component" value="Unassembled WGS sequence"/>
</dbReference>
<dbReference type="SUPFAM" id="SSF51735">
    <property type="entry name" value="NAD(P)-binding Rossmann-fold domains"/>
    <property type="match status" value="1"/>
</dbReference>
<dbReference type="EMBL" id="JBHSOD010000069">
    <property type="protein sequence ID" value="MFC5889951.1"/>
    <property type="molecule type" value="Genomic_DNA"/>
</dbReference>